<accession>A0A3P3D3M7</accession>
<dbReference type="AlphaFoldDB" id="A0A3P3D3M7"/>
<keyword evidence="3" id="KW-0560">Oxidoreductase</keyword>
<dbReference type="PANTHER" id="PTHR43498">
    <property type="entry name" value="FERREDOXIN:COB-COM HETERODISULFIDE REDUCTASE SUBUNIT A"/>
    <property type="match status" value="1"/>
</dbReference>
<keyword evidence="2" id="KW-0479">Metal-binding</keyword>
<dbReference type="EMBL" id="RRAZ01000056">
    <property type="protein sequence ID" value="RRH68374.1"/>
    <property type="molecule type" value="Genomic_DNA"/>
</dbReference>
<evidence type="ECO:0000313" key="6">
    <source>
        <dbReference type="EMBL" id="RRH68374.1"/>
    </source>
</evidence>
<dbReference type="GO" id="GO:0046872">
    <property type="term" value="F:metal ion binding"/>
    <property type="evidence" value="ECO:0007669"/>
    <property type="project" value="UniProtKB-KW"/>
</dbReference>
<dbReference type="Gene3D" id="3.50.50.60">
    <property type="entry name" value="FAD/NAD(P)-binding domain"/>
    <property type="match status" value="1"/>
</dbReference>
<keyword evidence="4" id="KW-0408">Iron</keyword>
<keyword evidence="5" id="KW-0411">Iron-sulfur</keyword>
<reference evidence="6 7" key="1">
    <citation type="submission" date="2018-11" db="EMBL/GenBank/DDBJ databases">
        <title>Gemmobacter sp. nov., YIM 102744-1 draft genome.</title>
        <authorList>
            <person name="Li G."/>
            <person name="Jiang Y."/>
        </authorList>
    </citation>
    <scope>NUCLEOTIDE SEQUENCE [LARGE SCALE GENOMIC DNA]</scope>
    <source>
        <strain evidence="6 7">YIM 102744-1</strain>
    </source>
</reference>
<dbReference type="OrthoDB" id="9777740at2"/>
<comment type="caution">
    <text evidence="6">The sequence shown here is derived from an EMBL/GenBank/DDBJ whole genome shotgun (WGS) entry which is preliminary data.</text>
</comment>
<organism evidence="6 7">
    <name type="scientific">Falsigemmobacter faecalis</name>
    <dbReference type="NCBI Taxonomy" id="2488730"/>
    <lineage>
        <taxon>Bacteria</taxon>
        <taxon>Pseudomonadati</taxon>
        <taxon>Pseudomonadota</taxon>
        <taxon>Alphaproteobacteria</taxon>
        <taxon>Rhodobacterales</taxon>
        <taxon>Paracoccaceae</taxon>
        <taxon>Falsigemmobacter</taxon>
    </lineage>
</organism>
<dbReference type="Pfam" id="PF12831">
    <property type="entry name" value="FAD_oxidored"/>
    <property type="match status" value="1"/>
</dbReference>
<dbReference type="RefSeq" id="WP_124966801.1">
    <property type="nucleotide sequence ID" value="NZ_RRAZ01000056.1"/>
</dbReference>
<keyword evidence="7" id="KW-1185">Reference proteome</keyword>
<dbReference type="GO" id="GO:0051539">
    <property type="term" value="F:4 iron, 4 sulfur cluster binding"/>
    <property type="evidence" value="ECO:0007669"/>
    <property type="project" value="UniProtKB-KW"/>
</dbReference>
<dbReference type="GO" id="GO:0016491">
    <property type="term" value="F:oxidoreductase activity"/>
    <property type="evidence" value="ECO:0007669"/>
    <property type="project" value="UniProtKB-KW"/>
</dbReference>
<dbReference type="SUPFAM" id="SSF51905">
    <property type="entry name" value="FAD/NAD(P)-binding domain"/>
    <property type="match status" value="1"/>
</dbReference>
<evidence type="ECO:0000256" key="2">
    <source>
        <dbReference type="ARBA" id="ARBA00022723"/>
    </source>
</evidence>
<dbReference type="Proteomes" id="UP000282125">
    <property type="component" value="Unassembled WGS sequence"/>
</dbReference>
<keyword evidence="1" id="KW-0004">4Fe-4S</keyword>
<name>A0A3P3D3M7_9RHOB</name>
<sequence>MTQSFLTEPARDIPVTHRPDVLVVGGGAAGIAAACAAARAGCSVLLTERFGFLGGTLTAVTLGGMCGGYGNGSDGLFELVGGIYARICERLFRLNGALPVRRSARVHALPYDPNLMKLVTEELCREHGVELLYHTSAVAVHSTEDRITAVVLENRGGRSAVIPGMVIDCSGDGDIAAFAGAEFELGHDGHTQFSSSMFRASNVDTAAFSRLTREDMRAILEKVSAAEGELPRTAVALYPGPVAGMVHFNATKLARPDGTPFNLTDPAELTEAEQEGRRQAYRYLDVARRHLPGFEKAQIADIGPMVGIRETRRITGDYILTEEDVLNCVKPADTIACSAWPVEMHAPGRGTIWRHLPDGDYYGIPYRSLTVKGFANLLVSGRNLSATQTAQASARVSATCFAMGEAAGMAAAMALGTGGNSRAVSVPALIADLTDAGAVLHPIVT</sequence>
<dbReference type="InterPro" id="IPR039650">
    <property type="entry name" value="HdrA-like"/>
</dbReference>
<dbReference type="InterPro" id="IPR036188">
    <property type="entry name" value="FAD/NAD-bd_sf"/>
</dbReference>
<evidence type="ECO:0000256" key="5">
    <source>
        <dbReference type="ARBA" id="ARBA00023014"/>
    </source>
</evidence>
<evidence type="ECO:0000313" key="7">
    <source>
        <dbReference type="Proteomes" id="UP000282125"/>
    </source>
</evidence>
<evidence type="ECO:0000256" key="3">
    <source>
        <dbReference type="ARBA" id="ARBA00023002"/>
    </source>
</evidence>
<evidence type="ECO:0000256" key="4">
    <source>
        <dbReference type="ARBA" id="ARBA00023004"/>
    </source>
</evidence>
<gene>
    <name evidence="6" type="ORF">EG244_19345</name>
</gene>
<protein>
    <submittedName>
        <fullName evidence="6">FAD-dependent oxidoreductase</fullName>
    </submittedName>
</protein>
<proteinExistence type="predicted"/>
<dbReference type="PRINTS" id="PR00368">
    <property type="entry name" value="FADPNR"/>
</dbReference>
<evidence type="ECO:0000256" key="1">
    <source>
        <dbReference type="ARBA" id="ARBA00022485"/>
    </source>
</evidence>
<dbReference type="PANTHER" id="PTHR43498:SF1">
    <property type="entry name" value="COB--COM HETERODISULFIDE REDUCTASE IRON-SULFUR SUBUNIT A"/>
    <property type="match status" value="1"/>
</dbReference>